<evidence type="ECO:0000313" key="3">
    <source>
        <dbReference type="Proteomes" id="UP000199229"/>
    </source>
</evidence>
<dbReference type="EMBL" id="FOPM01000036">
    <property type="protein sequence ID" value="SFH10469.1"/>
    <property type="molecule type" value="Genomic_DNA"/>
</dbReference>
<gene>
    <name evidence="2" type="ORF">SAMN05192565_1362</name>
</gene>
<keyword evidence="3" id="KW-1185">Reference proteome</keyword>
<dbReference type="Gene3D" id="3.40.50.1820">
    <property type="entry name" value="alpha/beta hydrolase"/>
    <property type="match status" value="1"/>
</dbReference>
<dbReference type="AlphaFoldDB" id="A0A1I2XBU1"/>
<dbReference type="InterPro" id="IPR027056">
    <property type="entry name" value="Gluconate_2DH_su3"/>
</dbReference>
<evidence type="ECO:0000259" key="1">
    <source>
        <dbReference type="Pfam" id="PF12697"/>
    </source>
</evidence>
<name>A0A1I2XBU1_9HYPH</name>
<dbReference type="InterPro" id="IPR000073">
    <property type="entry name" value="AB_hydrolase_1"/>
</dbReference>
<dbReference type="InterPro" id="IPR029058">
    <property type="entry name" value="AB_hydrolase_fold"/>
</dbReference>
<organism evidence="2 3">
    <name type="scientific">Methylobacterium gossipiicola</name>
    <dbReference type="NCBI Taxonomy" id="582675"/>
    <lineage>
        <taxon>Bacteria</taxon>
        <taxon>Pseudomonadati</taxon>
        <taxon>Pseudomonadota</taxon>
        <taxon>Alphaproteobacteria</taxon>
        <taxon>Hyphomicrobiales</taxon>
        <taxon>Methylobacteriaceae</taxon>
        <taxon>Methylobacterium</taxon>
    </lineage>
</organism>
<sequence>MDNPRTSIEGMVEFIADQIAALSPPQWWIAGHSMGAKVALAIARRAEDGDRKLQGFEGLVLLAGSPPSPEPMSDDKRRDMVTWISADAETRIRKAGEFIDQNTGAPLSPDVKAEAVADVLRADPKAWIAWLEAGSRENWRQRIGVLHAPALVLSGSRDADLGPAAQVCLMLPHLANAWHAVLEGAGHLLPIECPEAVANLIREKVARPLGDPKNDGPVPQTYDALIGSSRVNTRLRDALRARADLPGRGYRPRVLDPVELSILRALVDRILPGETGSLQDIGARIEMRLAEGAGDGWRFADLPPDVEAYSTALSMVDASARSAHEVGFVALADETKDALIASLSAGRLPNTEGAFDDGQMAKWFEDLRSDVVRIYLAHPVSLARLGFSGIGAGGDDIADLKGFSEMRIGIRESWEPAADREIVR</sequence>
<feature type="domain" description="AB hydrolase-1" evidence="1">
    <location>
        <begin position="12"/>
        <end position="199"/>
    </location>
</feature>
<dbReference type="Pfam" id="PF13618">
    <property type="entry name" value="Gluconate_2-dh3"/>
    <property type="match status" value="1"/>
</dbReference>
<dbReference type="SUPFAM" id="SSF53474">
    <property type="entry name" value="alpha/beta-Hydrolases"/>
    <property type="match status" value="1"/>
</dbReference>
<reference evidence="3" key="1">
    <citation type="submission" date="2016-10" db="EMBL/GenBank/DDBJ databases">
        <authorList>
            <person name="Varghese N."/>
            <person name="Submissions S."/>
        </authorList>
    </citation>
    <scope>NUCLEOTIDE SEQUENCE [LARGE SCALE GENOMIC DNA]</scope>
    <source>
        <strain evidence="3">Gh-105</strain>
    </source>
</reference>
<proteinExistence type="predicted"/>
<accession>A0A1I2XBU1</accession>
<protein>
    <submittedName>
        <fullName evidence="2">Pimeloyl-ACP methyl ester carboxylesterase</fullName>
    </submittedName>
</protein>
<dbReference type="PANTHER" id="PTHR43798">
    <property type="entry name" value="MONOACYLGLYCEROL LIPASE"/>
    <property type="match status" value="1"/>
</dbReference>
<dbReference type="Proteomes" id="UP000199229">
    <property type="component" value="Unassembled WGS sequence"/>
</dbReference>
<dbReference type="InterPro" id="IPR050266">
    <property type="entry name" value="AB_hydrolase_sf"/>
</dbReference>
<dbReference type="Pfam" id="PF12697">
    <property type="entry name" value="Abhydrolase_6"/>
    <property type="match status" value="1"/>
</dbReference>
<dbReference type="STRING" id="582675.SAMN05192565_1362"/>
<evidence type="ECO:0000313" key="2">
    <source>
        <dbReference type="EMBL" id="SFH10469.1"/>
    </source>
</evidence>